<evidence type="ECO:0000256" key="2">
    <source>
        <dbReference type="ARBA" id="ARBA00022692"/>
    </source>
</evidence>
<name>A0A3S0PQ87_9GAMM</name>
<dbReference type="PANTHER" id="PTHR30518">
    <property type="entry name" value="ENDOLYTIC MUREIN TRANSGLYCOSYLASE"/>
    <property type="match status" value="1"/>
</dbReference>
<keyword evidence="5 7" id="KW-0456">Lyase</keyword>
<dbReference type="NCBIfam" id="TIGR00247">
    <property type="entry name" value="endolytic transglycosylase MltG"/>
    <property type="match status" value="1"/>
</dbReference>
<dbReference type="Pfam" id="PF02618">
    <property type="entry name" value="YceG"/>
    <property type="match status" value="1"/>
</dbReference>
<feature type="site" description="Important for catalytic activity" evidence="7">
    <location>
        <position position="228"/>
    </location>
</feature>
<dbReference type="GO" id="GO:0005886">
    <property type="term" value="C:plasma membrane"/>
    <property type="evidence" value="ECO:0007669"/>
    <property type="project" value="UniProtKB-SubCell"/>
</dbReference>
<dbReference type="Gene3D" id="3.30.160.60">
    <property type="entry name" value="Classic Zinc Finger"/>
    <property type="match status" value="1"/>
</dbReference>
<comment type="subcellular location">
    <subcellularLocation>
        <location evidence="7">Cell inner membrane</location>
        <topology evidence="7">Single-pass membrane protein</topology>
    </subcellularLocation>
</comment>
<comment type="similarity">
    <text evidence="7">Belongs to the transglycosylase MltG family.</text>
</comment>
<evidence type="ECO:0000313" key="8">
    <source>
        <dbReference type="EMBL" id="RUL79765.1"/>
    </source>
</evidence>
<organism evidence="8 9">
    <name type="scientific">Dyella choica</name>
    <dbReference type="NCBI Taxonomy" id="1927959"/>
    <lineage>
        <taxon>Bacteria</taxon>
        <taxon>Pseudomonadati</taxon>
        <taxon>Pseudomonadota</taxon>
        <taxon>Gammaproteobacteria</taxon>
        <taxon>Lysobacterales</taxon>
        <taxon>Rhodanobacteraceae</taxon>
        <taxon>Dyella</taxon>
    </lineage>
</organism>
<dbReference type="OrthoDB" id="9814591at2"/>
<accession>A0A3S0PQ87</accession>
<sequence>MSLGDTQRGRVSRRALLVILLLAFAVVAGWFWLNFTRFAVTPLRANASGESVDIGRGTSFKDIVHQLRAQGLTTFAPVYWRLLAEKMHVAGQLHAGEYAITPGITPTELLNAMAQGRVMQRNVTIVDGWTFRDVLQALAKADKLKHETAVLDDAAIMRRIGAPDEKPEGRFLPETYAYVKGDSDLDVLRRAHEAMNRTLAALWSQRDPGVPLATPYDALILASIVEKETGRADERPRVAGVFVRRLQKNMLLQTDPSVIYGMGSSYAGSIHKSDLTTDTPFNTYTRPGLPPTPIAMPGKPAIAAALHPAAGDELYFVARGNGTHAFASTLEEQNRNVACYQLKHCP</sequence>
<dbReference type="GO" id="GO:0071555">
    <property type="term" value="P:cell wall organization"/>
    <property type="evidence" value="ECO:0007669"/>
    <property type="project" value="UniProtKB-KW"/>
</dbReference>
<dbReference type="PANTHER" id="PTHR30518:SF2">
    <property type="entry name" value="ENDOLYTIC MUREIN TRANSGLYCOSYLASE"/>
    <property type="match status" value="1"/>
</dbReference>
<evidence type="ECO:0000256" key="6">
    <source>
        <dbReference type="ARBA" id="ARBA00023316"/>
    </source>
</evidence>
<keyword evidence="7" id="KW-0997">Cell inner membrane</keyword>
<dbReference type="EC" id="4.2.2.29" evidence="7"/>
<comment type="caution">
    <text evidence="8">The sequence shown here is derived from an EMBL/GenBank/DDBJ whole genome shotgun (WGS) entry which is preliminary data.</text>
</comment>
<protein>
    <recommendedName>
        <fullName evidence="7">Endolytic murein transglycosylase</fullName>
        <ecNumber evidence="7">4.2.2.29</ecNumber>
    </recommendedName>
    <alternativeName>
        <fullName evidence="7">Peptidoglycan lytic transglycosylase</fullName>
    </alternativeName>
    <alternativeName>
        <fullName evidence="7">Peptidoglycan polymerization terminase</fullName>
    </alternativeName>
</protein>
<keyword evidence="4 7" id="KW-0472">Membrane</keyword>
<evidence type="ECO:0000256" key="1">
    <source>
        <dbReference type="ARBA" id="ARBA00022475"/>
    </source>
</evidence>
<dbReference type="RefSeq" id="WP_126682818.1">
    <property type="nucleotide sequence ID" value="NZ_RYYV01000001.1"/>
</dbReference>
<keyword evidence="3 7" id="KW-1133">Transmembrane helix</keyword>
<dbReference type="CDD" id="cd08010">
    <property type="entry name" value="MltG_like"/>
    <property type="match status" value="1"/>
</dbReference>
<dbReference type="EMBL" id="RYYV01000001">
    <property type="protein sequence ID" value="RUL79765.1"/>
    <property type="molecule type" value="Genomic_DNA"/>
</dbReference>
<evidence type="ECO:0000256" key="5">
    <source>
        <dbReference type="ARBA" id="ARBA00023239"/>
    </source>
</evidence>
<keyword evidence="6 7" id="KW-0961">Cell wall biogenesis/degradation</keyword>
<dbReference type="Proteomes" id="UP000274358">
    <property type="component" value="Unassembled WGS sequence"/>
</dbReference>
<keyword evidence="1 7" id="KW-1003">Cell membrane</keyword>
<dbReference type="AlphaFoldDB" id="A0A3S0PQ87"/>
<comment type="catalytic activity">
    <reaction evidence="7">
        <text>a peptidoglycan chain = a peptidoglycan chain with N-acetyl-1,6-anhydromuramyl-[peptide] at the reducing end + a peptidoglycan chain with N-acetylglucosamine at the non-reducing end.</text>
        <dbReference type="EC" id="4.2.2.29"/>
    </reaction>
</comment>
<dbReference type="InterPro" id="IPR003770">
    <property type="entry name" value="MLTG-like"/>
</dbReference>
<evidence type="ECO:0000313" key="9">
    <source>
        <dbReference type="Proteomes" id="UP000274358"/>
    </source>
</evidence>
<dbReference type="GO" id="GO:0008932">
    <property type="term" value="F:lytic endotransglycosylase activity"/>
    <property type="evidence" value="ECO:0007669"/>
    <property type="project" value="UniProtKB-UniRule"/>
</dbReference>
<evidence type="ECO:0000256" key="3">
    <source>
        <dbReference type="ARBA" id="ARBA00022989"/>
    </source>
</evidence>
<gene>
    <name evidence="7 8" type="primary">mltG</name>
    <name evidence="8" type="ORF">EKH80_00765</name>
</gene>
<proteinExistence type="inferred from homology"/>
<keyword evidence="2 7" id="KW-0812">Transmembrane</keyword>
<evidence type="ECO:0000256" key="4">
    <source>
        <dbReference type="ARBA" id="ARBA00023136"/>
    </source>
</evidence>
<keyword evidence="9" id="KW-1185">Reference proteome</keyword>
<feature type="transmembrane region" description="Helical" evidence="7">
    <location>
        <begin position="15"/>
        <end position="33"/>
    </location>
</feature>
<dbReference type="Gene3D" id="3.30.1490.480">
    <property type="entry name" value="Endolytic murein transglycosylase"/>
    <property type="match status" value="1"/>
</dbReference>
<evidence type="ECO:0000256" key="7">
    <source>
        <dbReference type="HAMAP-Rule" id="MF_02065"/>
    </source>
</evidence>
<dbReference type="GO" id="GO:0009252">
    <property type="term" value="P:peptidoglycan biosynthetic process"/>
    <property type="evidence" value="ECO:0007669"/>
    <property type="project" value="UniProtKB-UniRule"/>
</dbReference>
<dbReference type="HAMAP" id="MF_02065">
    <property type="entry name" value="MltG"/>
    <property type="match status" value="1"/>
</dbReference>
<comment type="function">
    <text evidence="7">Functions as a peptidoglycan terminase that cleaves nascent peptidoglycan strands endolytically to terminate their elongation.</text>
</comment>
<reference evidence="8 9" key="1">
    <citation type="submission" date="2018-12" db="EMBL/GenBank/DDBJ databases">
        <title>Dyella dinghuensis sp. nov. DHOA06 and Dyella choica sp. nov. 4M-K27, isolated from forest soil.</title>
        <authorList>
            <person name="Qiu L.-H."/>
            <person name="Gao Z.-H."/>
        </authorList>
    </citation>
    <scope>NUCLEOTIDE SEQUENCE [LARGE SCALE GENOMIC DNA]</scope>
    <source>
        <strain evidence="8 9">4M-K27</strain>
    </source>
</reference>